<evidence type="ECO:0008006" key="4">
    <source>
        <dbReference type="Google" id="ProtNLM"/>
    </source>
</evidence>
<dbReference type="RefSeq" id="WP_239160827.1">
    <property type="nucleotide sequence ID" value="NZ_BOPH01000108.1"/>
</dbReference>
<protein>
    <recommendedName>
        <fullName evidence="4">Pentapeptide repeat protein</fullName>
    </recommendedName>
</protein>
<keyword evidence="1" id="KW-0472">Membrane</keyword>
<comment type="caution">
    <text evidence="2">The sequence shown here is derived from an EMBL/GenBank/DDBJ whole genome shotgun (WGS) entry which is preliminary data.</text>
</comment>
<evidence type="ECO:0000313" key="2">
    <source>
        <dbReference type="EMBL" id="GIJ72949.1"/>
    </source>
</evidence>
<keyword evidence="3" id="KW-1185">Reference proteome</keyword>
<organism evidence="2 3">
    <name type="scientific">Virgisporangium ochraceum</name>
    <dbReference type="NCBI Taxonomy" id="65505"/>
    <lineage>
        <taxon>Bacteria</taxon>
        <taxon>Bacillati</taxon>
        <taxon>Actinomycetota</taxon>
        <taxon>Actinomycetes</taxon>
        <taxon>Micromonosporales</taxon>
        <taxon>Micromonosporaceae</taxon>
        <taxon>Virgisporangium</taxon>
    </lineage>
</organism>
<keyword evidence="1" id="KW-0812">Transmembrane</keyword>
<dbReference type="EMBL" id="BOPH01000108">
    <property type="protein sequence ID" value="GIJ72949.1"/>
    <property type="molecule type" value="Genomic_DNA"/>
</dbReference>
<dbReference type="AlphaFoldDB" id="A0A8J3ZZ59"/>
<dbReference type="InterPro" id="IPR001646">
    <property type="entry name" value="5peptide_repeat"/>
</dbReference>
<proteinExistence type="predicted"/>
<dbReference type="Gene3D" id="2.160.20.80">
    <property type="entry name" value="E3 ubiquitin-protein ligase SopA"/>
    <property type="match status" value="1"/>
</dbReference>
<dbReference type="SUPFAM" id="SSF141571">
    <property type="entry name" value="Pentapeptide repeat-like"/>
    <property type="match status" value="1"/>
</dbReference>
<evidence type="ECO:0000313" key="3">
    <source>
        <dbReference type="Proteomes" id="UP000635606"/>
    </source>
</evidence>
<dbReference type="Proteomes" id="UP000635606">
    <property type="component" value="Unassembled WGS sequence"/>
</dbReference>
<evidence type="ECO:0000256" key="1">
    <source>
        <dbReference type="SAM" id="Phobius"/>
    </source>
</evidence>
<feature type="transmembrane region" description="Helical" evidence="1">
    <location>
        <begin position="55"/>
        <end position="74"/>
    </location>
</feature>
<name>A0A8J3ZZ59_9ACTN</name>
<reference evidence="2" key="1">
    <citation type="submission" date="2021-01" db="EMBL/GenBank/DDBJ databases">
        <title>Whole genome shotgun sequence of Virgisporangium ochraceum NBRC 16418.</title>
        <authorList>
            <person name="Komaki H."/>
            <person name="Tamura T."/>
        </authorList>
    </citation>
    <scope>NUCLEOTIDE SEQUENCE</scope>
    <source>
        <strain evidence="2">NBRC 16418</strain>
    </source>
</reference>
<gene>
    <name evidence="2" type="ORF">Voc01_078660</name>
</gene>
<accession>A0A8J3ZZ59</accession>
<dbReference type="Pfam" id="PF00805">
    <property type="entry name" value="Pentapeptide"/>
    <property type="match status" value="1"/>
</dbReference>
<keyword evidence="1" id="KW-1133">Transmembrane helix</keyword>
<sequence length="271" mass="29529">MSGRTTRTVLVLLLVAGAFAVAVFGPPVILRLDLGPSVGDLSTAERAASLNEIRAMVFQGIGAFVVLLGAYTAWRQLQQNARAADEQAELQRQTRLTDRYGQAVEHLAHDNQAIRIGAIYALNRIAHESEAERAGVITMLSSYIRTRAPWPPPAGAADVTRPTQLPLRSRAQDIQAALSVLTRWIDDSQDLPEWLTADLAHTDLENGNLRGRCLWRVRFRGANLAGANLSETDLRGTDLRETVLTGADLTGARADDTTWWSDGVDPATLLT</sequence>